<keyword evidence="3" id="KW-1185">Reference proteome</keyword>
<evidence type="ECO:0000313" key="3">
    <source>
        <dbReference type="Proteomes" id="UP001258315"/>
    </source>
</evidence>
<evidence type="ECO:0000259" key="1">
    <source>
        <dbReference type="Pfam" id="PF04471"/>
    </source>
</evidence>
<dbReference type="Pfam" id="PF04471">
    <property type="entry name" value="Mrr_cat"/>
    <property type="match status" value="1"/>
</dbReference>
<reference evidence="3" key="1">
    <citation type="submission" date="2023-07" db="EMBL/GenBank/DDBJ databases">
        <title>Functional and genomic diversity of the sorghum phyllosphere microbiome.</title>
        <authorList>
            <person name="Shade A."/>
        </authorList>
    </citation>
    <scope>NUCLEOTIDE SEQUENCE [LARGE SCALE GENOMIC DNA]</scope>
    <source>
        <strain evidence="3">SORGH_AS_0422</strain>
    </source>
</reference>
<feature type="domain" description="Restriction endonuclease type IV Mrr" evidence="1">
    <location>
        <begin position="8"/>
        <end position="63"/>
    </location>
</feature>
<dbReference type="Proteomes" id="UP001258315">
    <property type="component" value="Unassembled WGS sequence"/>
</dbReference>
<comment type="caution">
    <text evidence="2">The sequence shown here is derived from an EMBL/GenBank/DDBJ whole genome shotgun (WGS) entry which is preliminary data.</text>
</comment>
<dbReference type="RefSeq" id="WP_311948590.1">
    <property type="nucleotide sequence ID" value="NZ_JAVLVU010000001.1"/>
</dbReference>
<organism evidence="2 3">
    <name type="scientific">Mucilaginibacter terrae</name>
    <dbReference type="NCBI Taxonomy" id="1955052"/>
    <lineage>
        <taxon>Bacteria</taxon>
        <taxon>Pseudomonadati</taxon>
        <taxon>Bacteroidota</taxon>
        <taxon>Sphingobacteriia</taxon>
        <taxon>Sphingobacteriales</taxon>
        <taxon>Sphingobacteriaceae</taxon>
        <taxon>Mucilaginibacter</taxon>
    </lineage>
</organism>
<dbReference type="InterPro" id="IPR007560">
    <property type="entry name" value="Restrct_endonuc_IV_Mrr"/>
</dbReference>
<sequence length="204" mass="23056">MSNYTFSTINDKEFELLVLDLLNAKLNLNLQAFKVGPDQGVDLRYSSSENNNQIVVQAKHYIGSGYPKLKKAFLKAELKKVKDLNPDRYIIATSLPLSIKQKDELKELLAPYILSSNDVIGQNDLNTYLSEFPEIEKKQFKLWFSSVSMLNAILNNAIEGRTKSYLEKIKSKIGLYVVTKNLDKANELLDQKKLLLITGQPGLG</sequence>
<evidence type="ECO:0000313" key="2">
    <source>
        <dbReference type="EMBL" id="MDT3402269.1"/>
    </source>
</evidence>
<name>A0ABU3GR65_9SPHI</name>
<gene>
    <name evidence="2" type="ORF">QE417_001341</name>
</gene>
<proteinExistence type="predicted"/>
<dbReference type="EMBL" id="JAVLVU010000001">
    <property type="protein sequence ID" value="MDT3402269.1"/>
    <property type="molecule type" value="Genomic_DNA"/>
</dbReference>
<protein>
    <recommendedName>
        <fullName evidence="1">Restriction endonuclease type IV Mrr domain-containing protein</fullName>
    </recommendedName>
</protein>
<accession>A0ABU3GR65</accession>